<organism evidence="3 4">
    <name type="scientific">Streptomyces nanshensis</name>
    <dbReference type="NCBI Taxonomy" id="518642"/>
    <lineage>
        <taxon>Bacteria</taxon>
        <taxon>Bacillati</taxon>
        <taxon>Actinomycetota</taxon>
        <taxon>Actinomycetes</taxon>
        <taxon>Kitasatosporales</taxon>
        <taxon>Streptomycetaceae</taxon>
        <taxon>Streptomyces</taxon>
    </lineage>
</organism>
<evidence type="ECO:0000313" key="4">
    <source>
        <dbReference type="Proteomes" id="UP000175971"/>
    </source>
</evidence>
<protein>
    <recommendedName>
        <fullName evidence="5">Secreted protein</fullName>
    </recommendedName>
</protein>
<gene>
    <name evidence="3" type="ORF">AN221_16400</name>
</gene>
<sequence length="193" mass="20241">MTMPRTLMLGTAITAAAILALTGCANEPVEHGEVIDKRGVAGRWIPDYEDEYRQDCSTIRTSSFTTTSLTGRTGGSSGSKSGSGKSSSSGSTGKKNNDTTTDSTGGSSGGTPPGKSLTNGGTSGTTQPGSSGSTTDGSSQPTKQCQRQYVGRKQTGRHWQPGKWELQLRDGDRTGWITVSETTYNDTDLHDHI</sequence>
<evidence type="ECO:0000313" key="3">
    <source>
        <dbReference type="EMBL" id="OEV19409.1"/>
    </source>
</evidence>
<dbReference type="Proteomes" id="UP000175971">
    <property type="component" value="Unassembled WGS sequence"/>
</dbReference>
<feature type="signal peptide" evidence="2">
    <location>
        <begin position="1"/>
        <end position="25"/>
    </location>
</feature>
<dbReference type="PROSITE" id="PS51257">
    <property type="entry name" value="PROKAR_LIPOPROTEIN"/>
    <property type="match status" value="1"/>
</dbReference>
<dbReference type="PATRIC" id="fig|518642.7.peg.4630"/>
<dbReference type="OrthoDB" id="4334579at2"/>
<proteinExistence type="predicted"/>
<dbReference type="AlphaFoldDB" id="A0A1E7LT74"/>
<evidence type="ECO:0000256" key="1">
    <source>
        <dbReference type="SAM" id="MobiDB-lite"/>
    </source>
</evidence>
<feature type="region of interest" description="Disordered" evidence="1">
    <location>
        <begin position="65"/>
        <end position="166"/>
    </location>
</feature>
<feature type="compositionally biased region" description="Low complexity" evidence="1">
    <location>
        <begin position="124"/>
        <end position="142"/>
    </location>
</feature>
<feature type="chain" id="PRO_5009197612" description="Secreted protein" evidence="2">
    <location>
        <begin position="26"/>
        <end position="193"/>
    </location>
</feature>
<keyword evidence="2" id="KW-0732">Signal</keyword>
<evidence type="ECO:0008006" key="5">
    <source>
        <dbReference type="Google" id="ProtNLM"/>
    </source>
</evidence>
<evidence type="ECO:0000256" key="2">
    <source>
        <dbReference type="SAM" id="SignalP"/>
    </source>
</evidence>
<feature type="compositionally biased region" description="Low complexity" evidence="1">
    <location>
        <begin position="78"/>
        <end position="105"/>
    </location>
</feature>
<keyword evidence="4" id="KW-1185">Reference proteome</keyword>
<name>A0A1E7LT74_9ACTN</name>
<dbReference type="EMBL" id="LJGZ01000083">
    <property type="protein sequence ID" value="OEV19409.1"/>
    <property type="molecule type" value="Genomic_DNA"/>
</dbReference>
<accession>A0A1E7LT74</accession>
<comment type="caution">
    <text evidence="3">The sequence shown here is derived from an EMBL/GenBank/DDBJ whole genome shotgun (WGS) entry which is preliminary data.</text>
</comment>
<reference evidence="3 4" key="1">
    <citation type="journal article" date="2016" name="Front. Microbiol.">
        <title>Comparative Genomics Analysis of Streptomyces Species Reveals Their Adaptation to the Marine Environment and Their Diversity at the Genomic Level.</title>
        <authorList>
            <person name="Tian X."/>
            <person name="Zhang Z."/>
            <person name="Yang T."/>
            <person name="Chen M."/>
            <person name="Li J."/>
            <person name="Chen F."/>
            <person name="Yang J."/>
            <person name="Li W."/>
            <person name="Zhang B."/>
            <person name="Zhang Z."/>
            <person name="Wu J."/>
            <person name="Zhang C."/>
            <person name="Long L."/>
            <person name="Xiao J."/>
        </authorList>
    </citation>
    <scope>NUCLEOTIDE SEQUENCE [LARGE SCALE GENOMIC DNA]</scope>
    <source>
        <strain evidence="3 4">SCSIO M10372</strain>
    </source>
</reference>